<proteinExistence type="predicted"/>
<name>A0ACB8AXT8_9AGAM</name>
<organism evidence="1 2">
    <name type="scientific">Leucogyrophana mollusca</name>
    <dbReference type="NCBI Taxonomy" id="85980"/>
    <lineage>
        <taxon>Eukaryota</taxon>
        <taxon>Fungi</taxon>
        <taxon>Dikarya</taxon>
        <taxon>Basidiomycota</taxon>
        <taxon>Agaricomycotina</taxon>
        <taxon>Agaricomycetes</taxon>
        <taxon>Agaricomycetidae</taxon>
        <taxon>Boletales</taxon>
        <taxon>Boletales incertae sedis</taxon>
        <taxon>Leucogyrophana</taxon>
    </lineage>
</organism>
<dbReference type="Proteomes" id="UP000790709">
    <property type="component" value="Unassembled WGS sequence"/>
</dbReference>
<evidence type="ECO:0000313" key="1">
    <source>
        <dbReference type="EMBL" id="KAH7918187.1"/>
    </source>
</evidence>
<keyword evidence="2" id="KW-1185">Reference proteome</keyword>
<sequence>MIPRVDILTLPLLVALSIVSVVFTITLVGVVRDIDFTLPCPPDASGTMTKSHLDHYSFEGDDFPEVLPVTLGPVEMVVEESVHFSLNAPDAQLEWLATSPPGTGSIRLGDDNRSFFVSMFHQVHCLRYFRQAVLGSPEEEHVHHCLNYLRQWTLCQSDLTLEQGDFTTRNFTQQREGETHVCRDWNTLFDEVSVNWGEWSKIMSQTSLTERT</sequence>
<accession>A0ACB8AXT8</accession>
<evidence type="ECO:0000313" key="2">
    <source>
        <dbReference type="Proteomes" id="UP000790709"/>
    </source>
</evidence>
<reference evidence="1" key="1">
    <citation type="journal article" date="2021" name="New Phytol.">
        <title>Evolutionary innovations through gain and loss of genes in the ectomycorrhizal Boletales.</title>
        <authorList>
            <person name="Wu G."/>
            <person name="Miyauchi S."/>
            <person name="Morin E."/>
            <person name="Kuo A."/>
            <person name="Drula E."/>
            <person name="Varga T."/>
            <person name="Kohler A."/>
            <person name="Feng B."/>
            <person name="Cao Y."/>
            <person name="Lipzen A."/>
            <person name="Daum C."/>
            <person name="Hundley H."/>
            <person name="Pangilinan J."/>
            <person name="Johnson J."/>
            <person name="Barry K."/>
            <person name="LaButti K."/>
            <person name="Ng V."/>
            <person name="Ahrendt S."/>
            <person name="Min B."/>
            <person name="Choi I.G."/>
            <person name="Park H."/>
            <person name="Plett J.M."/>
            <person name="Magnuson J."/>
            <person name="Spatafora J.W."/>
            <person name="Nagy L.G."/>
            <person name="Henrissat B."/>
            <person name="Grigoriev I.V."/>
            <person name="Yang Z.L."/>
            <person name="Xu J."/>
            <person name="Martin F.M."/>
        </authorList>
    </citation>
    <scope>NUCLEOTIDE SEQUENCE</scope>
    <source>
        <strain evidence="1">KUC20120723A-06</strain>
    </source>
</reference>
<gene>
    <name evidence="1" type="ORF">BV22DRAFT_1108427</name>
</gene>
<dbReference type="EMBL" id="MU266835">
    <property type="protein sequence ID" value="KAH7918187.1"/>
    <property type="molecule type" value="Genomic_DNA"/>
</dbReference>
<comment type="caution">
    <text evidence="1">The sequence shown here is derived from an EMBL/GenBank/DDBJ whole genome shotgun (WGS) entry which is preliminary data.</text>
</comment>
<protein>
    <submittedName>
        <fullName evidence="1">Uncharacterized protein</fullName>
    </submittedName>
</protein>